<comment type="caution">
    <text evidence="4">The sequence shown here is derived from an EMBL/GenBank/DDBJ whole genome shotgun (WGS) entry which is preliminary data.</text>
</comment>
<dbReference type="InterPro" id="IPR003115">
    <property type="entry name" value="ParB_N"/>
</dbReference>
<evidence type="ECO:0000259" key="3">
    <source>
        <dbReference type="SMART" id="SM00470"/>
    </source>
</evidence>
<dbReference type="InterPro" id="IPR036086">
    <property type="entry name" value="ParB/Sulfiredoxin_sf"/>
</dbReference>
<dbReference type="Gene3D" id="3.90.1530.30">
    <property type="match status" value="1"/>
</dbReference>
<proteinExistence type="inferred from homology"/>
<protein>
    <submittedName>
        <fullName evidence="4">ParB/RepB/Spo0J family partition protein</fullName>
    </submittedName>
</protein>
<comment type="similarity">
    <text evidence="1">Belongs to the ParB family.</text>
</comment>
<dbReference type="PANTHER" id="PTHR33375">
    <property type="entry name" value="CHROMOSOME-PARTITIONING PROTEIN PARB-RELATED"/>
    <property type="match status" value="1"/>
</dbReference>
<gene>
    <name evidence="4" type="ORF">ACGTZG_12865</name>
</gene>
<evidence type="ECO:0000313" key="5">
    <source>
        <dbReference type="Proteomes" id="UP001605989"/>
    </source>
</evidence>
<dbReference type="SUPFAM" id="SSF110849">
    <property type="entry name" value="ParB/Sulfiredoxin"/>
    <property type="match status" value="1"/>
</dbReference>
<dbReference type="Pfam" id="PF02195">
    <property type="entry name" value="ParB_N"/>
    <property type="match status" value="1"/>
</dbReference>
<feature type="domain" description="ParB-like N-terminal" evidence="3">
    <location>
        <begin position="43"/>
        <end position="133"/>
    </location>
</feature>
<dbReference type="SMART" id="SM00470">
    <property type="entry name" value="ParB"/>
    <property type="match status" value="1"/>
</dbReference>
<dbReference type="Proteomes" id="UP001605989">
    <property type="component" value="Unassembled WGS sequence"/>
</dbReference>
<organism evidence="4 5">
    <name type="scientific">Megasphaera hexanoica</name>
    <dbReference type="NCBI Taxonomy" id="1675036"/>
    <lineage>
        <taxon>Bacteria</taxon>
        <taxon>Bacillati</taxon>
        <taxon>Bacillota</taxon>
        <taxon>Negativicutes</taxon>
        <taxon>Veillonellales</taxon>
        <taxon>Veillonellaceae</taxon>
        <taxon>Megasphaera</taxon>
    </lineage>
</organism>
<sequence>MSVRKKGLGSNAILGSRLQALGLKEKKIDEIDKAASGDGTMPAELDISAIVPNPHQARREFDSVALEELSSSIRQYGLIQPLVVQKKPDGTYELVAGERRLRAAKLAGLKTIPALVREYTPDAAAEVSLIENLQRENLNVMEEAAAYDMLIHTFGLTQEEAAQKVGKSRPHVANMIRLLKLPDEICQFLRDGTLSMGQARPLLQLADEDQQLAAAGQIIRQGLSARQCEALVARMLQGGTDKGPKEPDAYLEAMQDRIKMHLGTNVSIHFNRKRQKGKIEISVASEAEFERLLALLTEEKTGDGTETPSSFTV</sequence>
<keyword evidence="5" id="KW-1185">Reference proteome</keyword>
<dbReference type="EMBL" id="JBIEKR010000013">
    <property type="protein sequence ID" value="MFG6274076.1"/>
    <property type="molecule type" value="Genomic_DNA"/>
</dbReference>
<dbReference type="Pfam" id="PF17762">
    <property type="entry name" value="HTH_ParB"/>
    <property type="match status" value="1"/>
</dbReference>
<dbReference type="PANTHER" id="PTHR33375:SF1">
    <property type="entry name" value="CHROMOSOME-PARTITIONING PROTEIN PARB-RELATED"/>
    <property type="match status" value="1"/>
</dbReference>
<dbReference type="InterPro" id="IPR050336">
    <property type="entry name" value="Chromosome_partition/occlusion"/>
</dbReference>
<reference evidence="4 5" key="1">
    <citation type="submission" date="2024-10" db="EMBL/GenBank/DDBJ databases">
        <authorList>
            <person name="Sang B.-I."/>
            <person name="Prabhaharan D."/>
        </authorList>
    </citation>
    <scope>NUCLEOTIDE SEQUENCE [LARGE SCALE GENOMIC DNA]</scope>
    <source>
        <strain evidence="4 5">MH</strain>
    </source>
</reference>
<dbReference type="CDD" id="cd16393">
    <property type="entry name" value="SPO0J_N"/>
    <property type="match status" value="1"/>
</dbReference>
<dbReference type="InterPro" id="IPR041468">
    <property type="entry name" value="HTH_ParB/Spo0J"/>
</dbReference>
<dbReference type="InterPro" id="IPR004437">
    <property type="entry name" value="ParB/RepB/Spo0J"/>
</dbReference>
<dbReference type="Gene3D" id="1.10.10.2830">
    <property type="match status" value="1"/>
</dbReference>
<dbReference type="NCBIfam" id="TIGR00180">
    <property type="entry name" value="parB_part"/>
    <property type="match status" value="1"/>
</dbReference>
<dbReference type="SUPFAM" id="SSF109709">
    <property type="entry name" value="KorB DNA-binding domain-like"/>
    <property type="match status" value="1"/>
</dbReference>
<keyword evidence="2" id="KW-0159">Chromosome partition</keyword>
<dbReference type="RefSeq" id="WP_234995368.1">
    <property type="nucleotide sequence ID" value="NZ_CP011940.1"/>
</dbReference>
<evidence type="ECO:0000256" key="1">
    <source>
        <dbReference type="ARBA" id="ARBA00006295"/>
    </source>
</evidence>
<accession>A0ABW7DS08</accession>
<evidence type="ECO:0000256" key="2">
    <source>
        <dbReference type="ARBA" id="ARBA00022829"/>
    </source>
</evidence>
<evidence type="ECO:0000313" key="4">
    <source>
        <dbReference type="EMBL" id="MFG6274076.1"/>
    </source>
</evidence>
<name>A0ABW7DS08_9FIRM</name>